<gene>
    <name evidence="2" type="ORF">Col01nite_16730</name>
</gene>
<name>A0ABQ4D9W9_9CELL</name>
<feature type="region of interest" description="Disordered" evidence="1">
    <location>
        <begin position="204"/>
        <end position="226"/>
    </location>
</feature>
<sequence length="879" mass="95703">MGTTHSRQTFPGDGPDDDAVFDVRLSALPARTLKELRFTHTRTALDARADSRAQVDRCTAAAAAELFRAIGAQGIDPQRQKNLLRIKRALGRGRVPGEDVLTTLPAPLADALRRVDDALARHLQEGVQVETAFAADRARTRELLAEHVTAPLLRNGVLQSAPSLEDLVDSDDWPQRMASDKRAARVAQFVYRAAAKTSPFSTFTCTGRPGAEGSAGRSTTPDPGSTRLVRQLDGKIWALLIHDLAERPAVAARWDLRPNPSLTWVEALERFVLLGPPPAEQLRSFPDHPAIRLVHEAPSRTAAATTWSRRVAGCADDSTPAADTVETLLRSGVLEAVCPVSESVDQPVGDLVAWIEQHGVASDVPYLGTLRRLATVLAECPSPTDPQRLRTEHRLLDAAVRELLAMLGRSADDLGPDLVLVHESAVLTEPVTVPAAERPSAADLATVSAARSWLAVLDVKWPGRLAVSTYAAAVVPPGRSVPLLQFYQAVHQELQRGQGPLADHLRTWFSPVPVQPGPSTRATQLTAPLLELLHERQRCTELVPRPSEHGDGVTRLSLQQVADQLRTRPERLRSTGPAAVYLQAASTTDARWVVNVVHGGHGRGRARTDHLMRCAGLDPAPVSVARGTHTLPAEYTGTHGSSLNARRATLPAAIDYPCTTGPAPGQERLPVGRLHVQTGATGLVELVDARDGTRVQPTHVGMLADYQLPPLARFMERVFGDAYLLHPSSPPFASDLALGSLAGITRIPRVQVEDLVVQRRRWIVPAADFPRPRTDRSHATYLEDLQGWLSDRDLPATSYARAWGRDLRGDKAKSRKPMLLDLDSWWTVWELLRHSAGADFVVLDEALPDPFGRHPDAPAVELLIEVPAHLVDDEMRRAA</sequence>
<accession>A0ABQ4D9W9</accession>
<keyword evidence="3" id="KW-1185">Reference proteome</keyword>
<dbReference type="Proteomes" id="UP000618382">
    <property type="component" value="Unassembled WGS sequence"/>
</dbReference>
<evidence type="ECO:0000256" key="1">
    <source>
        <dbReference type="SAM" id="MobiDB-lite"/>
    </source>
</evidence>
<organism evidence="2 3">
    <name type="scientific">Cellulomonas oligotrophica</name>
    <dbReference type="NCBI Taxonomy" id="931536"/>
    <lineage>
        <taxon>Bacteria</taxon>
        <taxon>Bacillati</taxon>
        <taxon>Actinomycetota</taxon>
        <taxon>Actinomycetes</taxon>
        <taxon>Micrococcales</taxon>
        <taxon>Cellulomonadaceae</taxon>
        <taxon>Cellulomonas</taxon>
    </lineage>
</organism>
<evidence type="ECO:0000313" key="3">
    <source>
        <dbReference type="Proteomes" id="UP000618382"/>
    </source>
</evidence>
<proteinExistence type="predicted"/>
<dbReference type="EMBL" id="BONN01000004">
    <property type="protein sequence ID" value="GIG32514.1"/>
    <property type="molecule type" value="Genomic_DNA"/>
</dbReference>
<protein>
    <recommendedName>
        <fullName evidence="4">Lantibiotic dehydratase N-terminal domain-containing protein</fullName>
    </recommendedName>
</protein>
<comment type="caution">
    <text evidence="2">The sequence shown here is derived from an EMBL/GenBank/DDBJ whole genome shotgun (WGS) entry which is preliminary data.</text>
</comment>
<reference evidence="2 3" key="1">
    <citation type="submission" date="2021-01" db="EMBL/GenBank/DDBJ databases">
        <title>Whole genome shotgun sequence of Cellulomonas oligotrophica NBRC 109435.</title>
        <authorList>
            <person name="Komaki H."/>
            <person name="Tamura T."/>
        </authorList>
    </citation>
    <scope>NUCLEOTIDE SEQUENCE [LARGE SCALE GENOMIC DNA]</scope>
    <source>
        <strain evidence="2 3">NBRC 109435</strain>
    </source>
</reference>
<evidence type="ECO:0000313" key="2">
    <source>
        <dbReference type="EMBL" id="GIG32514.1"/>
    </source>
</evidence>
<evidence type="ECO:0008006" key="4">
    <source>
        <dbReference type="Google" id="ProtNLM"/>
    </source>
</evidence>